<dbReference type="CDD" id="cd03257">
    <property type="entry name" value="ABC_NikE_OppD_transporters"/>
    <property type="match status" value="2"/>
</dbReference>
<dbReference type="GO" id="GO:0005886">
    <property type="term" value="C:plasma membrane"/>
    <property type="evidence" value="ECO:0007669"/>
    <property type="project" value="UniProtKB-SubCell"/>
</dbReference>
<dbReference type="GO" id="GO:0005524">
    <property type="term" value="F:ATP binding"/>
    <property type="evidence" value="ECO:0007669"/>
    <property type="project" value="UniProtKB-KW"/>
</dbReference>
<proteinExistence type="inferred from homology"/>
<accession>A0AAE2VWJ3</accession>
<sequence length="696" mass="76471">MVKEAYDGPILEIDKLSISFFTRLREIPAVMDFSASVMPGEALGLVGESGCGKSTVALGVMQDLGKNGRIVGGSIKFKGRDLGEMSDDELRDIRGSEIAMIYQEPMASLNPAMKIGKQLMEVPMIHAGMSEKDAYDRALMVVTDVKLPDPKRILNSYPHQLSGGQQQRIVIAMALMSEPSLLILDEPTTALDVTVEAAVVELVKDLGKKYGTSMLFISHNLGLVLETCDRICVMYSGEAVERGSIEDVFDEMQHPYTQALFRSIPLPGADKNARPLIAIPGNFPLPHERPPGCNFGPRCDYFEAGRCDQAAIPMESIKGNDRHHTRCLKFDEIDWNAPPELAEVKTKGAVGDVVLKIDKLKKYYEVAANAMFGGGSTKVVKANEELSFEARESETLAIVGESGCGKSTFAKVLMGLETATEGQVLLDGQDISDVAIEDRSTQNVADVQMVFQNPFDTLNPSMTVGRQIVRALEIFKIGKNQKERWQRMLELLDLVKLPREFANRMPRQLSGGQKQRVGIARAFAGDARIVVADEPVSALDVSVQAAVTDLLMEIQREQKTTLLFISHDLSIVRYLSDRVMVMYLGHVVELGTTDQVFSPPYHPYTEALLSAVPIADTSVKKKHIVLEGDIPSAMNPPTGCPFQTRCRWKSEVPGGLCEKEVPPIRMIAEGHQVKCHLSEDKLAEMEPVIEVAVAAE</sequence>
<evidence type="ECO:0000256" key="7">
    <source>
        <dbReference type="ARBA" id="ARBA00023136"/>
    </source>
</evidence>
<feature type="domain" description="ABC transporter" evidence="8">
    <location>
        <begin position="11"/>
        <end position="261"/>
    </location>
</feature>
<dbReference type="SMART" id="SM00382">
    <property type="entry name" value="AAA"/>
    <property type="match status" value="2"/>
</dbReference>
<evidence type="ECO:0000256" key="4">
    <source>
        <dbReference type="ARBA" id="ARBA00022475"/>
    </source>
</evidence>
<comment type="subcellular location">
    <subcellularLocation>
        <location evidence="1">Cell inner membrane</location>
        <topology evidence="1">Peripheral membrane protein</topology>
    </subcellularLocation>
</comment>
<dbReference type="Proteomes" id="UP000732193">
    <property type="component" value="Unassembled WGS sequence"/>
</dbReference>
<dbReference type="PANTHER" id="PTHR43297:SF2">
    <property type="entry name" value="DIPEPTIDE TRANSPORT ATP-BINDING PROTEIN DPPD"/>
    <property type="match status" value="1"/>
</dbReference>
<dbReference type="NCBIfam" id="TIGR01727">
    <property type="entry name" value="oligo_HPY"/>
    <property type="match status" value="2"/>
</dbReference>
<dbReference type="NCBIfam" id="NF007739">
    <property type="entry name" value="PRK10419.1"/>
    <property type="match status" value="2"/>
</dbReference>
<dbReference type="PANTHER" id="PTHR43297">
    <property type="entry name" value="OLIGOPEPTIDE TRANSPORT ATP-BINDING PROTEIN APPD"/>
    <property type="match status" value="1"/>
</dbReference>
<dbReference type="PROSITE" id="PS50893">
    <property type="entry name" value="ABC_TRANSPORTER_2"/>
    <property type="match status" value="2"/>
</dbReference>
<evidence type="ECO:0000256" key="1">
    <source>
        <dbReference type="ARBA" id="ARBA00004417"/>
    </source>
</evidence>
<dbReference type="FunFam" id="3.40.50.300:FF:000016">
    <property type="entry name" value="Oligopeptide ABC transporter ATP-binding component"/>
    <property type="match status" value="2"/>
</dbReference>
<dbReference type="InterPro" id="IPR017871">
    <property type="entry name" value="ABC_transporter-like_CS"/>
</dbReference>
<evidence type="ECO:0000256" key="6">
    <source>
        <dbReference type="ARBA" id="ARBA00022840"/>
    </source>
</evidence>
<keyword evidence="10" id="KW-1185">Reference proteome</keyword>
<keyword evidence="6 9" id="KW-0067">ATP-binding</keyword>
<comment type="caution">
    <text evidence="9">The sequence shown here is derived from an EMBL/GenBank/DDBJ whole genome shotgun (WGS) entry which is preliminary data.</text>
</comment>
<dbReference type="InterPro" id="IPR027417">
    <property type="entry name" value="P-loop_NTPase"/>
</dbReference>
<evidence type="ECO:0000313" key="10">
    <source>
        <dbReference type="Proteomes" id="UP000732193"/>
    </source>
</evidence>
<keyword evidence="7" id="KW-0472">Membrane</keyword>
<dbReference type="GO" id="GO:0015833">
    <property type="term" value="P:peptide transport"/>
    <property type="evidence" value="ECO:0007669"/>
    <property type="project" value="InterPro"/>
</dbReference>
<dbReference type="InterPro" id="IPR003439">
    <property type="entry name" value="ABC_transporter-like_ATP-bd"/>
</dbReference>
<reference evidence="9 10" key="1">
    <citation type="submission" date="2021-01" db="EMBL/GenBank/DDBJ databases">
        <title>Diatom-associated Roseobacters Show Island Model of Population Structure.</title>
        <authorList>
            <person name="Qu L."/>
            <person name="Feng X."/>
            <person name="Chen Y."/>
            <person name="Li L."/>
            <person name="Wang X."/>
            <person name="Hu Z."/>
            <person name="Wang H."/>
            <person name="Luo H."/>
        </authorList>
    </citation>
    <scope>NUCLEOTIDE SEQUENCE [LARGE SCALE GENOMIC DNA]</scope>
    <source>
        <strain evidence="9 10">TR60-84</strain>
    </source>
</reference>
<organism evidence="9 10">
    <name type="scientific">Sulfitobacter geojensis</name>
    <dbReference type="NCBI Taxonomy" id="1342299"/>
    <lineage>
        <taxon>Bacteria</taxon>
        <taxon>Pseudomonadati</taxon>
        <taxon>Pseudomonadota</taxon>
        <taxon>Alphaproteobacteria</taxon>
        <taxon>Rhodobacterales</taxon>
        <taxon>Roseobacteraceae</taxon>
        <taxon>Sulfitobacter</taxon>
    </lineage>
</organism>
<feature type="domain" description="ABC transporter" evidence="8">
    <location>
        <begin position="355"/>
        <end position="609"/>
    </location>
</feature>
<dbReference type="Pfam" id="PF08352">
    <property type="entry name" value="oligo_HPY"/>
    <property type="match status" value="2"/>
</dbReference>
<protein>
    <submittedName>
        <fullName evidence="9">ABC transporter ATP-binding protein</fullName>
    </submittedName>
</protein>
<dbReference type="NCBIfam" id="NF008453">
    <property type="entry name" value="PRK11308.1"/>
    <property type="match status" value="2"/>
</dbReference>
<evidence type="ECO:0000256" key="5">
    <source>
        <dbReference type="ARBA" id="ARBA00022741"/>
    </source>
</evidence>
<dbReference type="AlphaFoldDB" id="A0AAE2VWJ3"/>
<dbReference type="GO" id="GO:0055085">
    <property type="term" value="P:transmembrane transport"/>
    <property type="evidence" value="ECO:0007669"/>
    <property type="project" value="UniProtKB-ARBA"/>
</dbReference>
<evidence type="ECO:0000256" key="2">
    <source>
        <dbReference type="ARBA" id="ARBA00005417"/>
    </source>
</evidence>
<name>A0AAE2VWJ3_9RHOB</name>
<dbReference type="PROSITE" id="PS00211">
    <property type="entry name" value="ABC_TRANSPORTER_1"/>
    <property type="match status" value="2"/>
</dbReference>
<keyword evidence="5" id="KW-0547">Nucleotide-binding</keyword>
<dbReference type="EMBL" id="JAFBRM010000001">
    <property type="protein sequence ID" value="MBM1712760.1"/>
    <property type="molecule type" value="Genomic_DNA"/>
</dbReference>
<dbReference type="GO" id="GO:0016887">
    <property type="term" value="F:ATP hydrolysis activity"/>
    <property type="evidence" value="ECO:0007669"/>
    <property type="project" value="InterPro"/>
</dbReference>
<dbReference type="Pfam" id="PF00005">
    <property type="entry name" value="ABC_tran"/>
    <property type="match status" value="2"/>
</dbReference>
<comment type="similarity">
    <text evidence="2">Belongs to the ABC transporter superfamily.</text>
</comment>
<evidence type="ECO:0000313" key="9">
    <source>
        <dbReference type="EMBL" id="MBM1712760.1"/>
    </source>
</evidence>
<dbReference type="InterPro" id="IPR003593">
    <property type="entry name" value="AAA+_ATPase"/>
</dbReference>
<dbReference type="InterPro" id="IPR050388">
    <property type="entry name" value="ABC_Ni/Peptide_Import"/>
</dbReference>
<gene>
    <name evidence="9" type="ORF">JQV55_04215</name>
</gene>
<dbReference type="RefSeq" id="WP_203241345.1">
    <property type="nucleotide sequence ID" value="NZ_JAFBRH010000001.1"/>
</dbReference>
<keyword evidence="4" id="KW-1003">Cell membrane</keyword>
<dbReference type="Gene3D" id="3.40.50.300">
    <property type="entry name" value="P-loop containing nucleotide triphosphate hydrolases"/>
    <property type="match status" value="2"/>
</dbReference>
<evidence type="ECO:0000256" key="3">
    <source>
        <dbReference type="ARBA" id="ARBA00022448"/>
    </source>
</evidence>
<dbReference type="SUPFAM" id="SSF52540">
    <property type="entry name" value="P-loop containing nucleoside triphosphate hydrolases"/>
    <property type="match status" value="2"/>
</dbReference>
<dbReference type="InterPro" id="IPR013563">
    <property type="entry name" value="Oligopep_ABC_C"/>
</dbReference>
<evidence type="ECO:0000259" key="8">
    <source>
        <dbReference type="PROSITE" id="PS50893"/>
    </source>
</evidence>
<keyword evidence="3" id="KW-0813">Transport</keyword>